<reference evidence="2" key="2">
    <citation type="journal article" date="2021" name="PeerJ">
        <title>Extensive microbial diversity within the chicken gut microbiome revealed by metagenomics and culture.</title>
        <authorList>
            <person name="Gilroy R."/>
            <person name="Ravi A."/>
            <person name="Getino M."/>
            <person name="Pursley I."/>
            <person name="Horton D.L."/>
            <person name="Alikhan N.F."/>
            <person name="Baker D."/>
            <person name="Gharbi K."/>
            <person name="Hall N."/>
            <person name="Watson M."/>
            <person name="Adriaenssens E.M."/>
            <person name="Foster-Nyarko E."/>
            <person name="Jarju S."/>
            <person name="Secka A."/>
            <person name="Antonio M."/>
            <person name="Oren A."/>
            <person name="Chaudhuri R.R."/>
            <person name="La Ragione R."/>
            <person name="Hildebrand F."/>
            <person name="Pallen M.J."/>
        </authorList>
    </citation>
    <scope>NUCLEOTIDE SEQUENCE</scope>
    <source>
        <strain evidence="2">CHK195-4489</strain>
    </source>
</reference>
<evidence type="ECO:0000259" key="1">
    <source>
        <dbReference type="PROSITE" id="PS51464"/>
    </source>
</evidence>
<dbReference type="CDD" id="cd05013">
    <property type="entry name" value="SIS_RpiR"/>
    <property type="match status" value="1"/>
</dbReference>
<dbReference type="Pfam" id="PF13580">
    <property type="entry name" value="SIS_2"/>
    <property type="match status" value="1"/>
</dbReference>
<dbReference type="NCBIfam" id="NF002805">
    <property type="entry name" value="PRK02947.1"/>
    <property type="match status" value="1"/>
</dbReference>
<dbReference type="Gene3D" id="3.40.50.10490">
    <property type="entry name" value="Glucose-6-phosphate isomerase like protein, domain 1"/>
    <property type="match status" value="1"/>
</dbReference>
<dbReference type="GO" id="GO:0097367">
    <property type="term" value="F:carbohydrate derivative binding"/>
    <property type="evidence" value="ECO:0007669"/>
    <property type="project" value="InterPro"/>
</dbReference>
<organism evidence="2 3">
    <name type="scientific">Candidatus Egerieisoma faecipullorum</name>
    <dbReference type="NCBI Taxonomy" id="2840963"/>
    <lineage>
        <taxon>Bacteria</taxon>
        <taxon>Bacillati</taxon>
        <taxon>Bacillota</taxon>
        <taxon>Clostridia</taxon>
        <taxon>Eubacteriales</taxon>
        <taxon>Clostridiaceae</taxon>
        <taxon>Clostridiaceae incertae sedis</taxon>
        <taxon>Candidatus Egerieisoma</taxon>
    </lineage>
</organism>
<dbReference type="SUPFAM" id="SSF53697">
    <property type="entry name" value="SIS domain"/>
    <property type="match status" value="1"/>
</dbReference>
<accession>A0A9D1I7J9</accession>
<protein>
    <submittedName>
        <fullName evidence="2">SIS domain-containing protein</fullName>
    </submittedName>
</protein>
<evidence type="ECO:0000313" key="3">
    <source>
        <dbReference type="Proteomes" id="UP000824089"/>
    </source>
</evidence>
<dbReference type="InterPro" id="IPR001347">
    <property type="entry name" value="SIS_dom"/>
</dbReference>
<proteinExistence type="predicted"/>
<comment type="caution">
    <text evidence="2">The sequence shown here is derived from an EMBL/GenBank/DDBJ whole genome shotgun (WGS) entry which is preliminary data.</text>
</comment>
<gene>
    <name evidence="2" type="ORF">IAD50_02320</name>
</gene>
<dbReference type="PANTHER" id="PTHR30390:SF7">
    <property type="entry name" value="PHOSPHOHEPTOSE ISOMERASE"/>
    <property type="match status" value="1"/>
</dbReference>
<dbReference type="GO" id="GO:1901135">
    <property type="term" value="P:carbohydrate derivative metabolic process"/>
    <property type="evidence" value="ECO:0007669"/>
    <property type="project" value="InterPro"/>
</dbReference>
<feature type="domain" description="SIS" evidence="1">
    <location>
        <begin position="32"/>
        <end position="216"/>
    </location>
</feature>
<name>A0A9D1I7J9_9CLOT</name>
<reference evidence="2" key="1">
    <citation type="submission" date="2020-10" db="EMBL/GenBank/DDBJ databases">
        <authorList>
            <person name="Gilroy R."/>
        </authorList>
    </citation>
    <scope>NUCLEOTIDE SEQUENCE</scope>
    <source>
        <strain evidence="2">CHK195-4489</strain>
    </source>
</reference>
<dbReference type="InterPro" id="IPR050099">
    <property type="entry name" value="SIS_GmhA/DiaA_subfam"/>
</dbReference>
<dbReference type="InterPro" id="IPR035472">
    <property type="entry name" value="RpiR-like_SIS"/>
</dbReference>
<dbReference type="PROSITE" id="PS51464">
    <property type="entry name" value="SIS"/>
    <property type="match status" value="1"/>
</dbReference>
<dbReference type="Proteomes" id="UP000824089">
    <property type="component" value="Unassembled WGS sequence"/>
</dbReference>
<dbReference type="PANTHER" id="PTHR30390">
    <property type="entry name" value="SEDOHEPTULOSE 7-PHOSPHATE ISOMERASE / DNAA INITIATOR-ASSOCIATING FACTOR FOR REPLICATION INITIATION"/>
    <property type="match status" value="1"/>
</dbReference>
<dbReference type="InterPro" id="IPR046348">
    <property type="entry name" value="SIS_dom_sf"/>
</dbReference>
<evidence type="ECO:0000313" key="2">
    <source>
        <dbReference type="EMBL" id="HIU29112.1"/>
    </source>
</evidence>
<dbReference type="EMBL" id="DVMM01000047">
    <property type="protein sequence ID" value="HIU29112.1"/>
    <property type="molecule type" value="Genomic_DNA"/>
</dbReference>
<sequence length="245" mass="26707">MKGSCYISIVNETIARAWNGQQEKISAAAEQIAETIKRKNNVFIFGCSHAGILSEEVFYRTGGLAVINPIFFPGFMLNTKPVTMTSRLERIQGVGKMILLENHLRKGDVLLIHSVSGRNTVPVEMAIEASKTGVYVIALTNMEYSSGVASRHPSGKKLYEVSDLVLDNCGVAGDAAIRLEGLEEAIGPTSTAVGAALVNGLMIEVVEKLIEDKIVPPVFLSANLDGGDEHNRKIFEEYKDNIFYM</sequence>
<dbReference type="AlphaFoldDB" id="A0A9D1I7J9"/>